<protein>
    <submittedName>
        <fullName evidence="1">Uncharacterized protein</fullName>
    </submittedName>
</protein>
<comment type="caution">
    <text evidence="1">The sequence shown here is derived from an EMBL/GenBank/DDBJ whole genome shotgun (WGS) entry which is preliminary data.</text>
</comment>
<name>A0A154M5J7_9PSEU</name>
<evidence type="ECO:0000313" key="4">
    <source>
        <dbReference type="Proteomes" id="UP000186883"/>
    </source>
</evidence>
<keyword evidence="4" id="KW-1185">Reference proteome</keyword>
<reference evidence="1 3" key="1">
    <citation type="submission" date="2015-12" db="EMBL/GenBank/DDBJ databases">
        <title>Amycolatopsis regifaucium genome sequencing and assembly.</title>
        <authorList>
            <person name="Mayilraj S."/>
        </authorList>
    </citation>
    <scope>NUCLEOTIDE SEQUENCE [LARGE SCALE GENOMIC DNA]</scope>
    <source>
        <strain evidence="1 3">GY080</strain>
    </source>
</reference>
<dbReference type="EMBL" id="LQCI01000051">
    <property type="protein sequence ID" value="KZB79901.1"/>
    <property type="molecule type" value="Genomic_DNA"/>
</dbReference>
<evidence type="ECO:0000313" key="2">
    <source>
        <dbReference type="EMBL" id="OKA10091.1"/>
    </source>
</evidence>
<sequence>MSGQCRPARLSYPGVTLIHRRGDFVVGEAWVPVGDEPTFTDDEVLIDALRAAWCWTKEAV</sequence>
<dbReference type="OrthoDB" id="3626928at2"/>
<evidence type="ECO:0000313" key="1">
    <source>
        <dbReference type="EMBL" id="KZB79901.1"/>
    </source>
</evidence>
<dbReference type="Proteomes" id="UP000186883">
    <property type="component" value="Unassembled WGS sequence"/>
</dbReference>
<dbReference type="Proteomes" id="UP000076321">
    <property type="component" value="Unassembled WGS sequence"/>
</dbReference>
<evidence type="ECO:0000313" key="3">
    <source>
        <dbReference type="Proteomes" id="UP000076321"/>
    </source>
</evidence>
<proteinExistence type="predicted"/>
<dbReference type="AlphaFoldDB" id="A0A154M5J7"/>
<reference evidence="2 4" key="2">
    <citation type="submission" date="2016-11" db="EMBL/GenBank/DDBJ databases">
        <title>Genome sequencing of Amycolatopsis regifaucium.</title>
        <authorList>
            <person name="Mayilraj S."/>
            <person name="Kaur N."/>
        </authorList>
    </citation>
    <scope>NUCLEOTIDE SEQUENCE [LARGE SCALE GENOMIC DNA]</scope>
    <source>
        <strain evidence="2 4">GY080</strain>
    </source>
</reference>
<gene>
    <name evidence="2" type="ORF">ATP06_0206900</name>
    <name evidence="1" type="ORF">AVL48_14515</name>
</gene>
<dbReference type="EMBL" id="LOBU02000006">
    <property type="protein sequence ID" value="OKA10091.1"/>
    <property type="molecule type" value="Genomic_DNA"/>
</dbReference>
<organism evidence="1 3">
    <name type="scientific">Amycolatopsis regifaucium</name>
    <dbReference type="NCBI Taxonomy" id="546365"/>
    <lineage>
        <taxon>Bacteria</taxon>
        <taxon>Bacillati</taxon>
        <taxon>Actinomycetota</taxon>
        <taxon>Actinomycetes</taxon>
        <taxon>Pseudonocardiales</taxon>
        <taxon>Pseudonocardiaceae</taxon>
        <taxon>Amycolatopsis</taxon>
    </lineage>
</organism>
<accession>A0A154M5J7</accession>